<dbReference type="InterPro" id="IPR036291">
    <property type="entry name" value="NAD(P)-bd_dom_sf"/>
</dbReference>
<dbReference type="PANTHER" id="PTHR48079">
    <property type="entry name" value="PROTEIN YEEZ"/>
    <property type="match status" value="1"/>
</dbReference>
<reference evidence="2 3" key="1">
    <citation type="submission" date="2016-06" db="EMBL/GenBank/DDBJ databases">
        <title>Evolution of pathogenesis and genome organization in the Tremellales.</title>
        <authorList>
            <person name="Cuomo C."/>
            <person name="Litvintseva A."/>
            <person name="Heitman J."/>
            <person name="Chen Y."/>
            <person name="Sun S."/>
            <person name="Springer D."/>
            <person name="Dromer F."/>
            <person name="Young S."/>
            <person name="Zeng Q."/>
            <person name="Chapman S."/>
            <person name="Gujja S."/>
            <person name="Saif S."/>
            <person name="Birren B."/>
        </authorList>
    </citation>
    <scope>NUCLEOTIDE SEQUENCE [LARGE SCALE GENOMIC DNA]</scope>
    <source>
        <strain evidence="2 3">CBS 6039</strain>
    </source>
</reference>
<dbReference type="Pfam" id="PF01370">
    <property type="entry name" value="Epimerase"/>
    <property type="match status" value="1"/>
</dbReference>
<comment type="caution">
    <text evidence="2">The sequence shown here is derived from an EMBL/GenBank/DDBJ whole genome shotgun (WGS) entry which is preliminary data.</text>
</comment>
<evidence type="ECO:0000259" key="1">
    <source>
        <dbReference type="Pfam" id="PF01370"/>
    </source>
</evidence>
<dbReference type="GO" id="GO:0005737">
    <property type="term" value="C:cytoplasm"/>
    <property type="evidence" value="ECO:0007669"/>
    <property type="project" value="TreeGrafter"/>
</dbReference>
<feature type="domain" description="NAD-dependent epimerase/dehydratase" evidence="1">
    <location>
        <begin position="57"/>
        <end position="145"/>
    </location>
</feature>
<name>A0A1E3I568_9TREE</name>
<proteinExistence type="predicted"/>
<dbReference type="GO" id="GO:0004029">
    <property type="term" value="F:aldehyde dehydrogenase (NAD+) activity"/>
    <property type="evidence" value="ECO:0007669"/>
    <property type="project" value="TreeGrafter"/>
</dbReference>
<sequence>MASVAAVTSTMFICFLPRARHAETPPFAVYKGSMSTTIPSSSNIHSHSRVCLIMVNIFLTGASGYIGSYLTPLLLEAGHKLTALARSDASAKKLEDQGITVIRASLEDTDVLFKAASEADAVIHLAFVHDFANFAKALETDYTTVETFAKALKGTSKILITTSGLLAAASPTPSELTPAIEAGRGKSDRLTLSLAASGIRSHVIRLAPTTHGDGDHGLLTFYIQQSKKAGSAGYVGDGGNHWPAVHVDDAVKVYKLVLESKTLKGGEVLHAVQDAGIPFNSIAEAVAGKLGIPTKSMTPEEVEVHYTRLARFFSRDLVAESTLTREWLGWAPKEKGLVEDIESSEWYFTPEAVSKY</sequence>
<dbReference type="InterPro" id="IPR051783">
    <property type="entry name" value="NAD(P)-dependent_oxidoreduct"/>
</dbReference>
<dbReference type="AlphaFoldDB" id="A0A1E3I568"/>
<dbReference type="OrthoDB" id="10000533at2759"/>
<organism evidence="2 3">
    <name type="scientific">Cryptococcus amylolentus CBS 6039</name>
    <dbReference type="NCBI Taxonomy" id="1295533"/>
    <lineage>
        <taxon>Eukaryota</taxon>
        <taxon>Fungi</taxon>
        <taxon>Dikarya</taxon>
        <taxon>Basidiomycota</taxon>
        <taxon>Agaricomycotina</taxon>
        <taxon>Tremellomycetes</taxon>
        <taxon>Tremellales</taxon>
        <taxon>Cryptococcaceae</taxon>
        <taxon>Cryptococcus</taxon>
    </lineage>
</organism>
<dbReference type="STRING" id="1295533.A0A1E3I568"/>
<accession>A0A1E3I568</accession>
<dbReference type="PANTHER" id="PTHR48079:SF9">
    <property type="entry name" value="PUTATIVE-RELATED"/>
    <property type="match status" value="1"/>
</dbReference>
<dbReference type="EMBL" id="AWGJ01000002">
    <property type="protein sequence ID" value="ODN83678.1"/>
    <property type="molecule type" value="Genomic_DNA"/>
</dbReference>
<dbReference type="InterPro" id="IPR001509">
    <property type="entry name" value="Epimerase_deHydtase"/>
</dbReference>
<dbReference type="Proteomes" id="UP000094065">
    <property type="component" value="Unassembled WGS sequence"/>
</dbReference>
<evidence type="ECO:0000313" key="2">
    <source>
        <dbReference type="EMBL" id="ODN83678.1"/>
    </source>
</evidence>
<dbReference type="Gene3D" id="3.40.50.720">
    <property type="entry name" value="NAD(P)-binding Rossmann-like Domain"/>
    <property type="match status" value="1"/>
</dbReference>
<keyword evidence="3" id="KW-1185">Reference proteome</keyword>
<dbReference type="SUPFAM" id="SSF51735">
    <property type="entry name" value="NAD(P)-binding Rossmann-fold domains"/>
    <property type="match status" value="1"/>
</dbReference>
<protein>
    <recommendedName>
        <fullName evidence="1">NAD-dependent epimerase/dehydratase domain-containing protein</fullName>
    </recommendedName>
</protein>
<gene>
    <name evidence="2" type="ORF">L202_01774</name>
</gene>
<dbReference type="RefSeq" id="XP_018997678.1">
    <property type="nucleotide sequence ID" value="XM_019135251.1"/>
</dbReference>
<evidence type="ECO:0000313" key="3">
    <source>
        <dbReference type="Proteomes" id="UP000094065"/>
    </source>
</evidence>
<dbReference type="CDD" id="cd05262">
    <property type="entry name" value="SDR_a7"/>
    <property type="match status" value="1"/>
</dbReference>
<dbReference type="GeneID" id="30153083"/>